<gene>
    <name evidence="1" type="ORF">Xclt_02110</name>
</gene>
<name>A0AB73MNV2_9XANT</name>
<dbReference type="EMBL" id="LOKA01000034">
    <property type="protein sequence ID" value="OOW79583.1"/>
    <property type="molecule type" value="Genomic_DNA"/>
</dbReference>
<organism evidence="1 2">
    <name type="scientific">Xanthomonas axonopodis pv. clitoriae</name>
    <dbReference type="NCBI Taxonomy" id="487828"/>
    <lineage>
        <taxon>Bacteria</taxon>
        <taxon>Pseudomonadati</taxon>
        <taxon>Pseudomonadota</taxon>
        <taxon>Gammaproteobacteria</taxon>
        <taxon>Lysobacterales</taxon>
        <taxon>Lysobacteraceae</taxon>
        <taxon>Xanthomonas</taxon>
    </lineage>
</organism>
<dbReference type="AlphaFoldDB" id="A0AB73MNV2"/>
<proteinExistence type="predicted"/>
<accession>A0AB73MNV2</accession>
<dbReference type="Proteomes" id="UP000190210">
    <property type="component" value="Unassembled WGS sequence"/>
</dbReference>
<comment type="caution">
    <text evidence="1">The sequence shown here is derived from an EMBL/GenBank/DDBJ whole genome shotgun (WGS) entry which is preliminary data.</text>
</comment>
<evidence type="ECO:0000313" key="2">
    <source>
        <dbReference type="Proteomes" id="UP000190210"/>
    </source>
</evidence>
<reference evidence="1 2" key="1">
    <citation type="submission" date="2015-12" db="EMBL/GenBank/DDBJ databases">
        <authorList>
            <person name="Bansal K."/>
            <person name="Midha S."/>
            <person name="Patil P.B."/>
        </authorList>
    </citation>
    <scope>NUCLEOTIDE SEQUENCE [LARGE SCALE GENOMIC DNA]</scope>
    <source>
        <strain evidence="1 2">LMG9045</strain>
    </source>
</reference>
<evidence type="ECO:0000313" key="1">
    <source>
        <dbReference type="EMBL" id="OOW79583.1"/>
    </source>
</evidence>
<sequence>MRWSDVLKACGNSVIGRVCGVLTLQAVDRWPGRRLVARGLRLLMQQLDQGIDERRFRTFGWSEQAVRLKPDMYCLPMPYAPTTTTGPCPPTVARPGRHGCRHGADRDVLVACPAVVGGQGPCSNAQARLVTTSLLAPSSHLQMRSVRVRERSAIFKPGVSRAQCPRRLQDTPRLHPWGSRAASVPQAARRLQDVRRLL</sequence>
<protein>
    <submittedName>
        <fullName evidence="1">Uncharacterized protein</fullName>
    </submittedName>
</protein>